<organism evidence="3 4">
    <name type="scientific">Phenylobacterium terrae</name>
    <dbReference type="NCBI Taxonomy" id="2665495"/>
    <lineage>
        <taxon>Bacteria</taxon>
        <taxon>Pseudomonadati</taxon>
        <taxon>Pseudomonadota</taxon>
        <taxon>Alphaproteobacteria</taxon>
        <taxon>Caulobacterales</taxon>
        <taxon>Caulobacteraceae</taxon>
        <taxon>Phenylobacterium</taxon>
    </lineage>
</organism>
<feature type="domain" description="Activator of Hsp90 ATPase homologue 1/2-like C-terminal" evidence="2">
    <location>
        <begin position="14"/>
        <end position="142"/>
    </location>
</feature>
<accession>A0ABW4N588</accession>
<name>A0ABW4N588_9CAUL</name>
<dbReference type="CDD" id="cd07814">
    <property type="entry name" value="SRPBCC_CalC_Aha1-like"/>
    <property type="match status" value="1"/>
</dbReference>
<reference evidence="4" key="1">
    <citation type="journal article" date="2019" name="Int. J. Syst. Evol. Microbiol.">
        <title>The Global Catalogue of Microorganisms (GCM) 10K type strain sequencing project: providing services to taxonomists for standard genome sequencing and annotation.</title>
        <authorList>
            <consortium name="The Broad Institute Genomics Platform"/>
            <consortium name="The Broad Institute Genome Sequencing Center for Infectious Disease"/>
            <person name="Wu L."/>
            <person name="Ma J."/>
        </authorList>
    </citation>
    <scope>NUCLEOTIDE SEQUENCE [LARGE SCALE GENOMIC DNA]</scope>
    <source>
        <strain evidence="4">DFY28</strain>
    </source>
</reference>
<dbReference type="Proteomes" id="UP001597237">
    <property type="component" value="Unassembled WGS sequence"/>
</dbReference>
<dbReference type="SUPFAM" id="SSF55961">
    <property type="entry name" value="Bet v1-like"/>
    <property type="match status" value="1"/>
</dbReference>
<evidence type="ECO:0000313" key="3">
    <source>
        <dbReference type="EMBL" id="MFD1785161.1"/>
    </source>
</evidence>
<dbReference type="InterPro" id="IPR023393">
    <property type="entry name" value="START-like_dom_sf"/>
</dbReference>
<proteinExistence type="inferred from homology"/>
<evidence type="ECO:0000259" key="2">
    <source>
        <dbReference type="Pfam" id="PF08327"/>
    </source>
</evidence>
<comment type="caution">
    <text evidence="3">The sequence shown here is derived from an EMBL/GenBank/DDBJ whole genome shotgun (WGS) entry which is preliminary data.</text>
</comment>
<comment type="similarity">
    <text evidence="1">Belongs to the AHA1 family.</text>
</comment>
<protein>
    <submittedName>
        <fullName evidence="3">SRPBCC domain-containing protein</fullName>
    </submittedName>
</protein>
<dbReference type="InterPro" id="IPR013538">
    <property type="entry name" value="ASHA1/2-like_C"/>
</dbReference>
<gene>
    <name evidence="3" type="ORF">ACFSC0_17305</name>
</gene>
<keyword evidence="4" id="KW-1185">Reference proteome</keyword>
<dbReference type="Gene3D" id="3.30.530.20">
    <property type="match status" value="1"/>
</dbReference>
<dbReference type="EMBL" id="JBHUEY010000006">
    <property type="protein sequence ID" value="MFD1785161.1"/>
    <property type="molecule type" value="Genomic_DNA"/>
</dbReference>
<sequence>MSQDPVVRVTRRFRASPERVFDAFLDPAMAGRFMFRTPAGELVRCEVDGRVGGRFTIVERRGDEDAEHLGEFVRIERPRKLVFMFGNEGWDGEFSQVDIDIAPAGDGCELTLTHRMAPKWADWVGRVEEGWTLILGNLGKALG</sequence>
<dbReference type="Pfam" id="PF08327">
    <property type="entry name" value="AHSA1"/>
    <property type="match status" value="1"/>
</dbReference>
<dbReference type="RefSeq" id="WP_377282114.1">
    <property type="nucleotide sequence ID" value="NZ_JBHRSI010000005.1"/>
</dbReference>
<evidence type="ECO:0000256" key="1">
    <source>
        <dbReference type="ARBA" id="ARBA00006817"/>
    </source>
</evidence>
<evidence type="ECO:0000313" key="4">
    <source>
        <dbReference type="Proteomes" id="UP001597237"/>
    </source>
</evidence>